<feature type="transmembrane region" description="Helical" evidence="7">
    <location>
        <begin position="12"/>
        <end position="32"/>
    </location>
</feature>
<dbReference type="Gene3D" id="1.10.3470.10">
    <property type="entry name" value="ABC transporter involved in vitamin B12 uptake, BtuC"/>
    <property type="match status" value="1"/>
</dbReference>
<dbReference type="OrthoDB" id="9798540at2"/>
<comment type="subcellular location">
    <subcellularLocation>
        <location evidence="6">Cell membrane</location>
        <topology evidence="6">Multi-pass membrane protein</topology>
    </subcellularLocation>
    <subcellularLocation>
        <location evidence="1">Membrane</location>
        <topology evidence="1">Multi-pass membrane protein</topology>
    </subcellularLocation>
</comment>
<evidence type="ECO:0000256" key="5">
    <source>
        <dbReference type="ARBA" id="ARBA00023136"/>
    </source>
</evidence>
<dbReference type="AlphaFoldDB" id="A0A3Q9BJL1"/>
<evidence type="ECO:0000256" key="3">
    <source>
        <dbReference type="ARBA" id="ARBA00022692"/>
    </source>
</evidence>
<keyword evidence="4 7" id="KW-1133">Transmembrane helix</keyword>
<evidence type="ECO:0000256" key="2">
    <source>
        <dbReference type="ARBA" id="ARBA00008034"/>
    </source>
</evidence>
<dbReference type="InterPro" id="IPR001626">
    <property type="entry name" value="ABC_TroCD"/>
</dbReference>
<feature type="transmembrane region" description="Helical" evidence="7">
    <location>
        <begin position="195"/>
        <end position="212"/>
    </location>
</feature>
<dbReference type="RefSeq" id="WP_126108930.1">
    <property type="nucleotide sequence ID" value="NZ_CP034465.1"/>
</dbReference>
<gene>
    <name evidence="8" type="ORF">EJN90_03710</name>
</gene>
<feature type="transmembrane region" description="Helical" evidence="7">
    <location>
        <begin position="244"/>
        <end position="265"/>
    </location>
</feature>
<keyword evidence="6" id="KW-0813">Transport</keyword>
<dbReference type="CDD" id="cd06550">
    <property type="entry name" value="TM_ABC_iron-siderophores_like"/>
    <property type="match status" value="1"/>
</dbReference>
<dbReference type="FunFam" id="1.10.3470.10:FF:000008">
    <property type="entry name" value="Zinc ABC transporter, permease protein"/>
    <property type="match status" value="1"/>
</dbReference>
<dbReference type="PANTHER" id="PTHR30477:SF0">
    <property type="entry name" value="METAL TRANSPORT SYSTEM MEMBRANE PROTEIN TM_0125-RELATED"/>
    <property type="match status" value="1"/>
</dbReference>
<dbReference type="GO" id="GO:0055085">
    <property type="term" value="P:transmembrane transport"/>
    <property type="evidence" value="ECO:0007669"/>
    <property type="project" value="InterPro"/>
</dbReference>
<dbReference type="GO" id="GO:0043190">
    <property type="term" value="C:ATP-binding cassette (ABC) transporter complex"/>
    <property type="evidence" value="ECO:0007669"/>
    <property type="project" value="InterPro"/>
</dbReference>
<sequence>MEMFFYGFMQRAFQASTLIGIMAPILGLTLILRRQSLMADTLSHVSLAGIALGMLIGINPTITTIFVVILVAIGIEYLRTVFRGYSEISVAILMSTGMAVALVLMSFVSGQQTANIEQFLFGSIVTIDQGQIVTLFVLTVIIAALYFIFRRPLYVLLFDEDTALTAGLPVRWISLFISIITGIAISVIMPITGSLLVSAILVLPAAVAMRLVNSFKMVIWTGIGISLIGMYGGLFVSYEFGTPPGATITLMFVGLFVIVSIFKAIKIPKRAE</sequence>
<dbReference type="EMBL" id="CP034465">
    <property type="protein sequence ID" value="AZP03848.1"/>
    <property type="molecule type" value="Genomic_DNA"/>
</dbReference>
<feature type="transmembrane region" description="Helical" evidence="7">
    <location>
        <begin position="170"/>
        <end position="189"/>
    </location>
</feature>
<reference evidence="9" key="1">
    <citation type="submission" date="2018-12" db="EMBL/GenBank/DDBJ databases">
        <title>Complete genome sequencing of Jeotgalibaca sp. H21T32.</title>
        <authorList>
            <person name="Bae J.-W."/>
            <person name="Lee S.-Y."/>
        </authorList>
    </citation>
    <scope>NUCLEOTIDE SEQUENCE [LARGE SCALE GENOMIC DNA]</scope>
    <source>
        <strain evidence="9">H21T32</strain>
    </source>
</reference>
<dbReference type="PANTHER" id="PTHR30477">
    <property type="entry name" value="ABC-TRANSPORTER METAL-BINDING PROTEIN"/>
    <property type="match status" value="1"/>
</dbReference>
<evidence type="ECO:0000313" key="8">
    <source>
        <dbReference type="EMBL" id="AZP03848.1"/>
    </source>
</evidence>
<evidence type="ECO:0000256" key="6">
    <source>
        <dbReference type="RuleBase" id="RU003943"/>
    </source>
</evidence>
<evidence type="ECO:0000256" key="4">
    <source>
        <dbReference type="ARBA" id="ARBA00022989"/>
    </source>
</evidence>
<feature type="transmembrane region" description="Helical" evidence="7">
    <location>
        <begin position="219"/>
        <end position="238"/>
    </location>
</feature>
<evidence type="ECO:0000256" key="7">
    <source>
        <dbReference type="SAM" id="Phobius"/>
    </source>
</evidence>
<dbReference type="SUPFAM" id="SSF81345">
    <property type="entry name" value="ABC transporter involved in vitamin B12 uptake, BtuC"/>
    <property type="match status" value="1"/>
</dbReference>
<evidence type="ECO:0000313" key="9">
    <source>
        <dbReference type="Proteomes" id="UP000273326"/>
    </source>
</evidence>
<keyword evidence="5 7" id="KW-0472">Membrane</keyword>
<protein>
    <submittedName>
        <fullName evidence="8">Zinc ABC transporter permease</fullName>
    </submittedName>
</protein>
<feature type="transmembrane region" description="Helical" evidence="7">
    <location>
        <begin position="90"/>
        <end position="110"/>
    </location>
</feature>
<feature type="transmembrane region" description="Helical" evidence="7">
    <location>
        <begin position="130"/>
        <end position="149"/>
    </location>
</feature>
<keyword evidence="3 6" id="KW-0812">Transmembrane</keyword>
<organism evidence="8 9">
    <name type="scientific">Jeotgalibaca ciconiae</name>
    <dbReference type="NCBI Taxonomy" id="2496265"/>
    <lineage>
        <taxon>Bacteria</taxon>
        <taxon>Bacillati</taxon>
        <taxon>Bacillota</taxon>
        <taxon>Bacilli</taxon>
        <taxon>Lactobacillales</taxon>
        <taxon>Carnobacteriaceae</taxon>
        <taxon>Jeotgalibaca</taxon>
    </lineage>
</organism>
<dbReference type="GO" id="GO:0010043">
    <property type="term" value="P:response to zinc ion"/>
    <property type="evidence" value="ECO:0007669"/>
    <property type="project" value="TreeGrafter"/>
</dbReference>
<feature type="transmembrane region" description="Helical" evidence="7">
    <location>
        <begin position="52"/>
        <end position="78"/>
    </location>
</feature>
<name>A0A3Q9BJL1_9LACT</name>
<dbReference type="KEGG" id="jeh:EJN90_03710"/>
<dbReference type="Pfam" id="PF00950">
    <property type="entry name" value="ABC-3"/>
    <property type="match status" value="1"/>
</dbReference>
<keyword evidence="9" id="KW-1185">Reference proteome</keyword>
<proteinExistence type="inferred from homology"/>
<comment type="similarity">
    <text evidence="2 6">Belongs to the ABC-3 integral membrane protein family.</text>
</comment>
<dbReference type="Proteomes" id="UP000273326">
    <property type="component" value="Chromosome"/>
</dbReference>
<dbReference type="InterPro" id="IPR037294">
    <property type="entry name" value="ABC_BtuC-like"/>
</dbReference>
<evidence type="ECO:0000256" key="1">
    <source>
        <dbReference type="ARBA" id="ARBA00004141"/>
    </source>
</evidence>
<accession>A0A3Q9BJL1</accession>